<dbReference type="SUPFAM" id="SSF46785">
    <property type="entry name" value="Winged helix' DNA-binding domain"/>
    <property type="match status" value="1"/>
</dbReference>
<dbReference type="Gene3D" id="1.10.10.10">
    <property type="entry name" value="Winged helix-like DNA-binding domain superfamily/Winged helix DNA-binding domain"/>
    <property type="match status" value="1"/>
</dbReference>
<name>A0A1I1KBH0_NATHA</name>
<dbReference type="AlphaFoldDB" id="A0A1I1KBH0"/>
<dbReference type="InterPro" id="IPR055768">
    <property type="entry name" value="DUF7344"/>
</dbReference>
<dbReference type="InterPro" id="IPR036390">
    <property type="entry name" value="WH_DNA-bd_sf"/>
</dbReference>
<evidence type="ECO:0000313" key="2">
    <source>
        <dbReference type="EMBL" id="SFC58096.1"/>
    </source>
</evidence>
<organism evidence="2 3">
    <name type="scientific">Natronobacterium haloterrestre</name>
    <name type="common">Halobiforma haloterrestris</name>
    <dbReference type="NCBI Taxonomy" id="148448"/>
    <lineage>
        <taxon>Archaea</taxon>
        <taxon>Methanobacteriati</taxon>
        <taxon>Methanobacteriota</taxon>
        <taxon>Stenosarchaea group</taxon>
        <taxon>Halobacteria</taxon>
        <taxon>Halobacteriales</taxon>
        <taxon>Natrialbaceae</taxon>
        <taxon>Natronobacterium</taxon>
    </lineage>
</organism>
<reference evidence="3" key="1">
    <citation type="submission" date="2016-10" db="EMBL/GenBank/DDBJ databases">
        <authorList>
            <person name="Varghese N."/>
            <person name="Submissions S."/>
        </authorList>
    </citation>
    <scope>NUCLEOTIDE SEQUENCE [LARGE SCALE GENOMIC DNA]</scope>
    <source>
        <strain evidence="3">DSM 13078</strain>
    </source>
</reference>
<dbReference type="InterPro" id="IPR036388">
    <property type="entry name" value="WH-like_DNA-bd_sf"/>
</dbReference>
<protein>
    <recommendedName>
        <fullName evidence="1">DUF7344 domain-containing protein</fullName>
    </recommendedName>
</protein>
<sequence length="124" mass="13693">MTGIDHGYAIPIDPNDAFKAVSNSRRRRILLSLAQSEDPLTASELALEIAAIENLVDPSEVTSEQRTRVYISLIQSHLETLDELGVADYDERAKKVSPTDATQPIARHIREITTACYKPEGACE</sequence>
<gene>
    <name evidence="2" type="ORF">SAMN05444422_11116</name>
</gene>
<evidence type="ECO:0000313" key="3">
    <source>
        <dbReference type="Proteomes" id="UP000199161"/>
    </source>
</evidence>
<dbReference type="RefSeq" id="WP_089789432.1">
    <property type="nucleotide sequence ID" value="NZ_FOKW01000011.1"/>
</dbReference>
<proteinExistence type="predicted"/>
<dbReference type="EMBL" id="FOKW01000011">
    <property type="protein sequence ID" value="SFC58096.1"/>
    <property type="molecule type" value="Genomic_DNA"/>
</dbReference>
<dbReference type="Proteomes" id="UP000199161">
    <property type="component" value="Unassembled WGS sequence"/>
</dbReference>
<accession>A0A1I1KBH0</accession>
<feature type="domain" description="DUF7344" evidence="1">
    <location>
        <begin position="18"/>
        <end position="96"/>
    </location>
</feature>
<dbReference type="OrthoDB" id="206003at2157"/>
<dbReference type="Pfam" id="PF24035">
    <property type="entry name" value="DUF7344"/>
    <property type="match status" value="1"/>
</dbReference>
<evidence type="ECO:0000259" key="1">
    <source>
        <dbReference type="Pfam" id="PF24035"/>
    </source>
</evidence>
<keyword evidence="3" id="KW-1185">Reference proteome</keyword>